<feature type="region of interest" description="Disordered" evidence="1">
    <location>
        <begin position="98"/>
        <end position="151"/>
    </location>
</feature>
<dbReference type="AlphaFoldDB" id="A0A8H7SKH9"/>
<dbReference type="Proteomes" id="UP000613177">
    <property type="component" value="Unassembled WGS sequence"/>
</dbReference>
<evidence type="ECO:0000313" key="3">
    <source>
        <dbReference type="Proteomes" id="UP000613177"/>
    </source>
</evidence>
<keyword evidence="3" id="KW-1185">Reference proteome</keyword>
<feature type="compositionally biased region" description="Basic and acidic residues" evidence="1">
    <location>
        <begin position="104"/>
        <end position="138"/>
    </location>
</feature>
<dbReference type="GO" id="GO:0005768">
    <property type="term" value="C:endosome"/>
    <property type="evidence" value="ECO:0007669"/>
    <property type="project" value="TreeGrafter"/>
</dbReference>
<comment type="caution">
    <text evidence="2">The sequence shown here is derived from an EMBL/GenBank/DDBJ whole genome shotgun (WGS) entry which is preliminary data.</text>
</comment>
<evidence type="ECO:0008006" key="4">
    <source>
        <dbReference type="Google" id="ProtNLM"/>
    </source>
</evidence>
<dbReference type="InterPro" id="IPR013640">
    <property type="entry name" value="Vfa1"/>
</dbReference>
<feature type="compositionally biased region" description="Low complexity" evidence="1">
    <location>
        <begin position="139"/>
        <end position="150"/>
    </location>
</feature>
<dbReference type="GO" id="GO:0007034">
    <property type="term" value="P:vacuolar transport"/>
    <property type="evidence" value="ECO:0007669"/>
    <property type="project" value="TreeGrafter"/>
</dbReference>
<evidence type="ECO:0000256" key="1">
    <source>
        <dbReference type="SAM" id="MobiDB-lite"/>
    </source>
</evidence>
<dbReference type="OrthoDB" id="2158714at2759"/>
<protein>
    <recommendedName>
        <fullName evidence="4">VPS4-associated protein 1</fullName>
    </recommendedName>
</protein>
<evidence type="ECO:0000313" key="2">
    <source>
        <dbReference type="EMBL" id="KAG2231520.1"/>
    </source>
</evidence>
<reference evidence="2" key="1">
    <citation type="submission" date="2021-01" db="EMBL/GenBank/DDBJ databases">
        <title>Metabolic potential, ecology and presence of endohyphal bacteria is reflected in genomic diversity of Mucoromycotina.</title>
        <authorList>
            <person name="Muszewska A."/>
            <person name="Okrasinska A."/>
            <person name="Steczkiewicz K."/>
            <person name="Drgas O."/>
            <person name="Orlowska M."/>
            <person name="Perlinska-Lenart U."/>
            <person name="Aleksandrzak-Piekarczyk T."/>
            <person name="Szatraj K."/>
            <person name="Zielenkiewicz U."/>
            <person name="Pilsyk S."/>
            <person name="Malc E."/>
            <person name="Mieczkowski P."/>
            <person name="Kruszewska J.S."/>
            <person name="Biernat P."/>
            <person name="Pawlowska J."/>
        </authorList>
    </citation>
    <scope>NUCLEOTIDE SEQUENCE</scope>
    <source>
        <strain evidence="2">WA0000018081</strain>
    </source>
</reference>
<dbReference type="Pfam" id="PF08432">
    <property type="entry name" value="Vfa1"/>
    <property type="match status" value="1"/>
</dbReference>
<dbReference type="PANTHER" id="PTHR28218:SF1">
    <property type="entry name" value="VPS4-ASSOCIATED PROTEIN 1"/>
    <property type="match status" value="1"/>
</dbReference>
<accession>A0A8H7SKH9</accession>
<proteinExistence type="predicted"/>
<dbReference type="PANTHER" id="PTHR28218">
    <property type="entry name" value="VPS4-ASSOCIATED PROTEIN 1"/>
    <property type="match status" value="1"/>
</dbReference>
<name>A0A8H7SKH9_9FUNG</name>
<dbReference type="EMBL" id="JAEPRE010000147">
    <property type="protein sequence ID" value="KAG2231520.1"/>
    <property type="molecule type" value="Genomic_DNA"/>
</dbReference>
<gene>
    <name evidence="2" type="ORF">INT48_002914</name>
</gene>
<sequence>MSSIQRLQNLYIARLTTQERPCFICNKFTGVVLTSADNTNADWFYICRSHLGDFNFCTKVGGPKTKSSIESKKQVVNDRPIESDSVVELVSSIGSAWKSWRAPKKSEEDGKDDKKKEEKKEEEKKEEEKKEEEKKEPTSEPTSPTTQQQPIRFIIQKDYFYLRQREYQKKIQKKEATAKLKTLQFPEVPQTLPTLK</sequence>
<organism evidence="2 3">
    <name type="scientific">Thamnidium elegans</name>
    <dbReference type="NCBI Taxonomy" id="101142"/>
    <lineage>
        <taxon>Eukaryota</taxon>
        <taxon>Fungi</taxon>
        <taxon>Fungi incertae sedis</taxon>
        <taxon>Mucoromycota</taxon>
        <taxon>Mucoromycotina</taxon>
        <taxon>Mucoromycetes</taxon>
        <taxon>Mucorales</taxon>
        <taxon>Mucorineae</taxon>
        <taxon>Mucoraceae</taxon>
        <taxon>Thamnidium</taxon>
    </lineage>
</organism>